<dbReference type="OMA" id="ASEVWPE"/>
<dbReference type="OrthoDB" id="269227at2759"/>
<feature type="domain" description="Glucose-methanol-choline oxidoreductase N-terminal" evidence="15">
    <location>
        <begin position="295"/>
        <end position="514"/>
    </location>
</feature>
<comment type="function">
    <text evidence="2 12">Long-chain fatty alcohol oxidase involved in the omega-oxidation pathway of lipid degradation.</text>
</comment>
<dbReference type="EMBL" id="CM035419">
    <property type="protein sequence ID" value="KAH7415251.1"/>
    <property type="molecule type" value="Genomic_DNA"/>
</dbReference>
<evidence type="ECO:0000259" key="15">
    <source>
        <dbReference type="Pfam" id="PF00732"/>
    </source>
</evidence>
<keyword evidence="18" id="KW-1185">Reference proteome</keyword>
<evidence type="ECO:0000256" key="9">
    <source>
        <dbReference type="ARBA" id="ARBA00022989"/>
    </source>
</evidence>
<protein>
    <recommendedName>
        <fullName evidence="5 12">Long-chain-alcohol oxidase</fullName>
        <ecNumber evidence="5 12">1.1.3.20</ecNumber>
    </recommendedName>
</protein>
<dbReference type="EC" id="1.1.3.20" evidence="5 12"/>
<keyword evidence="9" id="KW-1133">Transmembrane helix</keyword>
<dbReference type="Pfam" id="PF05199">
    <property type="entry name" value="GMC_oxred_C"/>
    <property type="match status" value="1"/>
</dbReference>
<evidence type="ECO:0000256" key="4">
    <source>
        <dbReference type="ARBA" id="ARBA00010790"/>
    </source>
</evidence>
<evidence type="ECO:0000256" key="5">
    <source>
        <dbReference type="ARBA" id="ARBA00013125"/>
    </source>
</evidence>
<dbReference type="Gene3D" id="3.50.50.60">
    <property type="entry name" value="FAD/NAD(P)-binding domain"/>
    <property type="match status" value="2"/>
</dbReference>
<comment type="catalytic activity">
    <reaction evidence="1 12">
        <text>a long-chain primary fatty alcohol + O2 = a long-chain fatty aldehyde + H2O2</text>
        <dbReference type="Rhea" id="RHEA:22756"/>
        <dbReference type="ChEBI" id="CHEBI:15379"/>
        <dbReference type="ChEBI" id="CHEBI:16240"/>
        <dbReference type="ChEBI" id="CHEBI:17176"/>
        <dbReference type="ChEBI" id="CHEBI:77396"/>
        <dbReference type="EC" id="1.1.3.20"/>
    </reaction>
</comment>
<comment type="similarity">
    <text evidence="4 12">Belongs to the GMC oxidoreductase family.</text>
</comment>
<evidence type="ECO:0000256" key="2">
    <source>
        <dbReference type="ARBA" id="ARBA00003842"/>
    </source>
</evidence>
<evidence type="ECO:0000256" key="14">
    <source>
        <dbReference type="PIRSR" id="PIRSR028937-2"/>
    </source>
</evidence>
<dbReference type="SUPFAM" id="SSF51905">
    <property type="entry name" value="FAD/NAD(P)-binding domain"/>
    <property type="match status" value="1"/>
</dbReference>
<dbReference type="Pfam" id="PF00732">
    <property type="entry name" value="GMC_oxred_N"/>
    <property type="match status" value="1"/>
</dbReference>
<feature type="domain" description="Glucose-methanol-choline oxidoreductase C-terminal" evidence="16">
    <location>
        <begin position="616"/>
        <end position="740"/>
    </location>
</feature>
<keyword evidence="7" id="KW-0812">Transmembrane</keyword>
<evidence type="ECO:0000256" key="1">
    <source>
        <dbReference type="ARBA" id="ARBA00000920"/>
    </source>
</evidence>
<dbReference type="GO" id="GO:0050660">
    <property type="term" value="F:flavin adenine dinucleotide binding"/>
    <property type="evidence" value="ECO:0007669"/>
    <property type="project" value="InterPro"/>
</dbReference>
<evidence type="ECO:0000256" key="6">
    <source>
        <dbReference type="ARBA" id="ARBA00022630"/>
    </source>
</evidence>
<dbReference type="InterPro" id="IPR007867">
    <property type="entry name" value="GMC_OxRtase_C"/>
</dbReference>
<dbReference type="PANTHER" id="PTHR46056:SF12">
    <property type="entry name" value="LONG-CHAIN-ALCOHOL OXIDASE"/>
    <property type="match status" value="1"/>
</dbReference>
<dbReference type="Proteomes" id="UP000825935">
    <property type="component" value="Chromosome 14"/>
</dbReference>
<dbReference type="InterPro" id="IPR036188">
    <property type="entry name" value="FAD/NAD-bd_sf"/>
</dbReference>
<feature type="binding site" evidence="14">
    <location>
        <begin position="247"/>
        <end position="262"/>
    </location>
    <ligand>
        <name>FAD</name>
        <dbReference type="ChEBI" id="CHEBI:57692"/>
    </ligand>
</feature>
<dbReference type="PANTHER" id="PTHR46056">
    <property type="entry name" value="LONG-CHAIN-ALCOHOL OXIDASE"/>
    <property type="match status" value="1"/>
</dbReference>
<name>A0A8T2T8V3_CERRI</name>
<comment type="subcellular location">
    <subcellularLocation>
        <location evidence="3 12">Membrane</location>
    </subcellularLocation>
</comment>
<reference evidence="17" key="1">
    <citation type="submission" date="2021-08" db="EMBL/GenBank/DDBJ databases">
        <title>WGS assembly of Ceratopteris richardii.</title>
        <authorList>
            <person name="Marchant D.B."/>
            <person name="Chen G."/>
            <person name="Jenkins J."/>
            <person name="Shu S."/>
            <person name="Leebens-Mack J."/>
            <person name="Grimwood J."/>
            <person name="Schmutz J."/>
            <person name="Soltis P."/>
            <person name="Soltis D."/>
            <person name="Chen Z.-H."/>
        </authorList>
    </citation>
    <scope>NUCLEOTIDE SEQUENCE</scope>
    <source>
        <strain evidence="17">Whitten #5841</strain>
        <tissue evidence="17">Leaf</tissue>
    </source>
</reference>
<evidence type="ECO:0000256" key="7">
    <source>
        <dbReference type="ARBA" id="ARBA00022692"/>
    </source>
</evidence>
<gene>
    <name evidence="17" type="ORF">KP509_14G034300</name>
</gene>
<evidence type="ECO:0000256" key="11">
    <source>
        <dbReference type="ARBA" id="ARBA00023136"/>
    </source>
</evidence>
<comment type="caution">
    <text evidence="17">The sequence shown here is derived from an EMBL/GenBank/DDBJ whole genome shotgun (WGS) entry which is preliminary data.</text>
</comment>
<dbReference type="GO" id="GO:0016020">
    <property type="term" value="C:membrane"/>
    <property type="evidence" value="ECO:0007669"/>
    <property type="project" value="UniProtKB-SubCell"/>
</dbReference>
<evidence type="ECO:0000313" key="17">
    <source>
        <dbReference type="EMBL" id="KAH7415251.1"/>
    </source>
</evidence>
<proteinExistence type="inferred from homology"/>
<dbReference type="GO" id="GO:0046577">
    <property type="term" value="F:long-chain-alcohol oxidase activity"/>
    <property type="evidence" value="ECO:0007669"/>
    <property type="project" value="UniProtKB-EC"/>
</dbReference>
<evidence type="ECO:0000256" key="13">
    <source>
        <dbReference type="PIRSR" id="PIRSR028937-1"/>
    </source>
</evidence>
<evidence type="ECO:0000256" key="3">
    <source>
        <dbReference type="ARBA" id="ARBA00004370"/>
    </source>
</evidence>
<evidence type="ECO:0000259" key="16">
    <source>
        <dbReference type="Pfam" id="PF05199"/>
    </source>
</evidence>
<dbReference type="InterPro" id="IPR000172">
    <property type="entry name" value="GMC_OxRdtase_N"/>
</dbReference>
<keyword evidence="6" id="KW-0285">Flavoprotein</keyword>
<feature type="active site" description="Proton acceptor" evidence="13">
    <location>
        <position position="688"/>
    </location>
</feature>
<dbReference type="InterPro" id="IPR012400">
    <property type="entry name" value="Long_Oxdase"/>
</dbReference>
<evidence type="ECO:0000256" key="10">
    <source>
        <dbReference type="ARBA" id="ARBA00023002"/>
    </source>
</evidence>
<dbReference type="PIRSF" id="PIRSF028937">
    <property type="entry name" value="Lg_Ch_AO"/>
    <property type="match status" value="1"/>
</dbReference>
<organism evidence="17 18">
    <name type="scientific">Ceratopteris richardii</name>
    <name type="common">Triangle waterfern</name>
    <dbReference type="NCBI Taxonomy" id="49495"/>
    <lineage>
        <taxon>Eukaryota</taxon>
        <taxon>Viridiplantae</taxon>
        <taxon>Streptophyta</taxon>
        <taxon>Embryophyta</taxon>
        <taxon>Tracheophyta</taxon>
        <taxon>Polypodiopsida</taxon>
        <taxon>Polypodiidae</taxon>
        <taxon>Polypodiales</taxon>
        <taxon>Pteridineae</taxon>
        <taxon>Pteridaceae</taxon>
        <taxon>Parkerioideae</taxon>
        <taxon>Ceratopteris</taxon>
    </lineage>
</organism>
<keyword evidence="10 12" id="KW-0560">Oxidoreductase</keyword>
<keyword evidence="8 14" id="KW-0274">FAD</keyword>
<dbReference type="AlphaFoldDB" id="A0A8T2T8V3"/>
<sequence>MSMASSELLSSVSYQHAFSEAHLAILEALLDTFFPCVPSCGQSLVGSVQNFYELSASKVGLLPFVAGLMHSKLNPESLRIVKVVLWLLSTRIGTYLLCGNGSLCKRPPFLRSFSEIPLSEREGLLVSGWSHGSSVLLRIVFDAFKSFGAYSFFTKVDKYGYNPAWEAIGYCGPDPLAIEHRKKAQQAAERPLERNVLDVSSVSKNGLCLQLKEAGFEVLEDVTHMAKLWHEGKCSQEEVRSAIGVKCDVVVVGSGSGGGCVAGVLAKAGLKVLVLEKGKYFARDDLSLLEGPTLDKMYEGGGILTTAECNVLLLAGATLGGGSAINWGASFKTPSHVLEEWAVVEGLPLFNKGSQYEAAMEAVLSRLSVQPDPGEENLQNRLMWKGCKKLGYHIVHASRNSIADHACGWCGFGCWNGKKQATSETWLVDATTNGATILSSVSVNAVLYRNSAQGKKHQAVGIVANMENHDGEGLLFVESQATVVSCGSLNTPVLLQRSGLRNPHIGKHLYLHPVQVMWGYFPSDGVSSEVTYEGGIITAVSQEVANWQRGGHGCILQCPSFHPGVLSVIVPWLSGKDFKKRMSRFSRTAHIFALARDHGTGSVSIGKHGRVISYPFLDPIDHQNLVDGGEAALRILIAAGASEVGTYNRNGDSLSITEENTSAQVEEFLQKVRSRGLGKLETPICSAHQMGSCRMGKDPATSAVDPNGETWEVSGLFVADASVFPSAIGINPMITTQSIAYCIAHAVIKALS</sequence>
<evidence type="ECO:0000256" key="12">
    <source>
        <dbReference type="PIRNR" id="PIRNR028937"/>
    </source>
</evidence>
<evidence type="ECO:0000313" key="18">
    <source>
        <dbReference type="Proteomes" id="UP000825935"/>
    </source>
</evidence>
<keyword evidence="11 12" id="KW-0472">Membrane</keyword>
<evidence type="ECO:0000256" key="8">
    <source>
        <dbReference type="ARBA" id="ARBA00022827"/>
    </source>
</evidence>
<accession>A0A8T2T8V3</accession>